<accession>A0A1E1KLG5</accession>
<dbReference type="InterPro" id="IPR026050">
    <property type="entry name" value="C1GALT1/C1GALT1_chp1"/>
</dbReference>
<evidence type="ECO:0000256" key="8">
    <source>
        <dbReference type="ARBA" id="ARBA00022741"/>
    </source>
</evidence>
<dbReference type="Gene3D" id="3.90.550.50">
    <property type="match status" value="1"/>
</dbReference>
<dbReference type="OrthoDB" id="414175at2759"/>
<gene>
    <name evidence="15" type="ORF">RAG0_07391</name>
</gene>
<proteinExistence type="inferred from homology"/>
<evidence type="ECO:0000256" key="6">
    <source>
        <dbReference type="ARBA" id="ARBA00022679"/>
    </source>
</evidence>
<keyword evidence="16" id="KW-1185">Reference proteome</keyword>
<dbReference type="InterPro" id="IPR003378">
    <property type="entry name" value="Fringe-like_glycosylTrfase"/>
</dbReference>
<evidence type="ECO:0000256" key="10">
    <source>
        <dbReference type="ARBA" id="ARBA00022989"/>
    </source>
</evidence>
<dbReference type="InterPro" id="IPR003609">
    <property type="entry name" value="Pan_app"/>
</dbReference>
<dbReference type="GO" id="GO:0016263">
    <property type="term" value="F:glycoprotein-N-acetylgalactosamine 3-beta-galactosyltransferase activity"/>
    <property type="evidence" value="ECO:0007669"/>
    <property type="project" value="UniProtKB-EC"/>
</dbReference>
<dbReference type="EMBL" id="FJUX01000038">
    <property type="protein sequence ID" value="CZS98831.1"/>
    <property type="molecule type" value="Genomic_DNA"/>
</dbReference>
<keyword evidence="10 12" id="KW-1133">Transmembrane helix</keyword>
<protein>
    <recommendedName>
        <fullName evidence="4">N-acetylgalactosaminide beta-1,3-galactosyltransferase</fullName>
        <ecNumber evidence="4">2.4.1.122</ecNumber>
    </recommendedName>
</protein>
<feature type="transmembrane region" description="Helical" evidence="12">
    <location>
        <begin position="15"/>
        <end position="33"/>
    </location>
</feature>
<evidence type="ECO:0000256" key="9">
    <source>
        <dbReference type="ARBA" id="ARBA00022968"/>
    </source>
</evidence>
<evidence type="ECO:0000256" key="1">
    <source>
        <dbReference type="ARBA" id="ARBA00004606"/>
    </source>
</evidence>
<evidence type="ECO:0000259" key="13">
    <source>
        <dbReference type="Pfam" id="PF00024"/>
    </source>
</evidence>
<dbReference type="PANTHER" id="PTHR23033">
    <property type="entry name" value="BETA1,3-GALACTOSYLTRANSFERASE"/>
    <property type="match status" value="1"/>
</dbReference>
<keyword evidence="11 12" id="KW-0472">Membrane</keyword>
<dbReference type="PANTHER" id="PTHR23033:SF47">
    <property type="entry name" value="APPLE DOMAIN-CONTAINING PROTEIN-RELATED"/>
    <property type="match status" value="1"/>
</dbReference>
<evidence type="ECO:0000256" key="7">
    <source>
        <dbReference type="ARBA" id="ARBA00022692"/>
    </source>
</evidence>
<name>A0A1E1KLG5_9HELO</name>
<dbReference type="GO" id="GO:0016020">
    <property type="term" value="C:membrane"/>
    <property type="evidence" value="ECO:0007669"/>
    <property type="project" value="UniProtKB-SubCell"/>
</dbReference>
<evidence type="ECO:0000313" key="15">
    <source>
        <dbReference type="EMBL" id="CZS98831.1"/>
    </source>
</evidence>
<dbReference type="Proteomes" id="UP000178912">
    <property type="component" value="Unassembled WGS sequence"/>
</dbReference>
<reference evidence="16" key="1">
    <citation type="submission" date="2016-03" db="EMBL/GenBank/DDBJ databases">
        <authorList>
            <person name="Guldener U."/>
        </authorList>
    </citation>
    <scope>NUCLEOTIDE SEQUENCE [LARGE SCALE GENOMIC DNA]</scope>
    <source>
        <strain evidence="16">04CH-RAC-A.6.1</strain>
    </source>
</reference>
<keyword evidence="8" id="KW-0547">Nucleotide-binding</keyword>
<organism evidence="15 16">
    <name type="scientific">Rhynchosporium agropyri</name>
    <dbReference type="NCBI Taxonomy" id="914238"/>
    <lineage>
        <taxon>Eukaryota</taxon>
        <taxon>Fungi</taxon>
        <taxon>Dikarya</taxon>
        <taxon>Ascomycota</taxon>
        <taxon>Pezizomycotina</taxon>
        <taxon>Leotiomycetes</taxon>
        <taxon>Helotiales</taxon>
        <taxon>Ploettnerulaceae</taxon>
        <taxon>Rhynchosporium</taxon>
    </lineage>
</organism>
<dbReference type="Pfam" id="PF02434">
    <property type="entry name" value="Fringe"/>
    <property type="match status" value="1"/>
</dbReference>
<evidence type="ECO:0000256" key="3">
    <source>
        <dbReference type="ARBA" id="ARBA00006462"/>
    </source>
</evidence>
<comment type="subcellular location">
    <subcellularLocation>
        <location evidence="1">Membrane</location>
        <topology evidence="1">Single-pass type II membrane protein</topology>
    </subcellularLocation>
</comment>
<evidence type="ECO:0000256" key="2">
    <source>
        <dbReference type="ARBA" id="ARBA00004922"/>
    </source>
</evidence>
<comment type="similarity">
    <text evidence="3">Belongs to the glycosyltransferase 31 family. Beta3-Gal-T subfamily.</text>
</comment>
<evidence type="ECO:0000256" key="4">
    <source>
        <dbReference type="ARBA" id="ARBA00012557"/>
    </source>
</evidence>
<dbReference type="EC" id="2.4.1.122" evidence="4"/>
<feature type="domain" description="Apple" evidence="13">
    <location>
        <begin position="347"/>
        <end position="403"/>
    </location>
</feature>
<keyword evidence="5" id="KW-0328">Glycosyltransferase</keyword>
<keyword evidence="6" id="KW-0808">Transferase</keyword>
<dbReference type="Pfam" id="PF00024">
    <property type="entry name" value="PAN_1"/>
    <property type="match status" value="1"/>
</dbReference>
<comment type="pathway">
    <text evidence="2">Protein modification; protein glycosylation.</text>
</comment>
<keyword evidence="9" id="KW-0735">Signal-anchor</keyword>
<dbReference type="AlphaFoldDB" id="A0A1E1KLG5"/>
<evidence type="ECO:0000256" key="5">
    <source>
        <dbReference type="ARBA" id="ARBA00022676"/>
    </source>
</evidence>
<feature type="domain" description="Fringe-like glycosyltransferase" evidence="14">
    <location>
        <begin position="176"/>
        <end position="243"/>
    </location>
</feature>
<evidence type="ECO:0000313" key="16">
    <source>
        <dbReference type="Proteomes" id="UP000178912"/>
    </source>
</evidence>
<evidence type="ECO:0000256" key="11">
    <source>
        <dbReference type="ARBA" id="ARBA00023136"/>
    </source>
</evidence>
<sequence>MLSLTPKTSFRSTGVRLLIGVAILYLGITQFALSSQRWRLDEGLLKITTKIGNENNICSNLTDSIRVAITVKTGATEAAEKVPVQVRTSLRCVPIANIMWFSDMDQDIADHRLHDALDTIDASVTNGNPDFDIYRKQKELQDPLLIASQLRGMKDPSDSSALAAWKLDKYKNIHIVEKSWALKSGMDWYFHIDADTYVIWSSLLYFLATLDPSKKSYIGSEVLDSGASFAHGGSGILLSNAASFDLVVVHNGTASRWDSQMANIFYGDSLLAKALKEYGVEVSNAFPMFNGETPSTLWFHKGVWCMPILTLHHVTAEESEQLKVFEEERSDRNAPLLYSELFKNWVFDAIPDHDLEDWDNRSEGTKVPDISSVEDCKRACQDQPECMQILFKENTCFLGKDDEIVFGKKNTVQGGEAKWQSSWNKTRISEWVSRQPKCQTIKWPKP</sequence>
<evidence type="ECO:0000256" key="12">
    <source>
        <dbReference type="SAM" id="Phobius"/>
    </source>
</evidence>
<keyword evidence="7 12" id="KW-0812">Transmembrane</keyword>
<dbReference type="GO" id="GO:0000166">
    <property type="term" value="F:nucleotide binding"/>
    <property type="evidence" value="ECO:0007669"/>
    <property type="project" value="UniProtKB-KW"/>
</dbReference>
<evidence type="ECO:0000259" key="14">
    <source>
        <dbReference type="Pfam" id="PF02434"/>
    </source>
</evidence>